<evidence type="ECO:0000313" key="2">
    <source>
        <dbReference type="EMBL" id="CAE0235936.1"/>
    </source>
</evidence>
<evidence type="ECO:0000256" key="1">
    <source>
        <dbReference type="ARBA" id="ARBA00022679"/>
    </source>
</evidence>
<dbReference type="Pfam" id="PF01144">
    <property type="entry name" value="CoA_trans"/>
    <property type="match status" value="1"/>
</dbReference>
<gene>
    <name evidence="2" type="ORF">SRAS04492_LOCUS7743</name>
</gene>
<dbReference type="InterPro" id="IPR004165">
    <property type="entry name" value="CoA_trans_fam_I"/>
</dbReference>
<keyword evidence="1" id="KW-0808">Transferase</keyword>
<dbReference type="GO" id="GO:0008410">
    <property type="term" value="F:CoA-transferase activity"/>
    <property type="evidence" value="ECO:0007669"/>
    <property type="project" value="InterPro"/>
</dbReference>
<accession>A0A7S3CSG9</accession>
<protein>
    <submittedName>
        <fullName evidence="2">Uncharacterized protein</fullName>
    </submittedName>
</protein>
<dbReference type="AlphaFoldDB" id="A0A7S3CSG9"/>
<dbReference type="EMBL" id="HBIA01015439">
    <property type="protein sequence ID" value="CAE0235936.1"/>
    <property type="molecule type" value="Transcribed_RNA"/>
</dbReference>
<dbReference type="SUPFAM" id="SSF100950">
    <property type="entry name" value="NagB/RpiA/CoA transferase-like"/>
    <property type="match status" value="1"/>
</dbReference>
<sequence length="130" mass="14282">MIRGGHLDMTVLGSLEVSRDGDIANWIIPNKKVKGMGGAMDLVQGVKKVVVVMEHVTKSGKIRILEKCNLPVTGRNVIDMLITDMAVFSFEKQPGGKFVLEEIAEGYTLEDIRANTGCEFEVSPDLKTFN</sequence>
<dbReference type="PANTHER" id="PTHR13707">
    <property type="entry name" value="KETOACID-COENZYME A TRANSFERASE"/>
    <property type="match status" value="1"/>
</dbReference>
<proteinExistence type="predicted"/>
<name>A0A7S3CSG9_9SPIT</name>
<organism evidence="2">
    <name type="scientific">Strombidium rassoulzadegani</name>
    <dbReference type="NCBI Taxonomy" id="1082188"/>
    <lineage>
        <taxon>Eukaryota</taxon>
        <taxon>Sar</taxon>
        <taxon>Alveolata</taxon>
        <taxon>Ciliophora</taxon>
        <taxon>Intramacronucleata</taxon>
        <taxon>Spirotrichea</taxon>
        <taxon>Oligotrichia</taxon>
        <taxon>Strombidiidae</taxon>
        <taxon>Strombidium</taxon>
    </lineage>
</organism>
<dbReference type="Gene3D" id="3.40.1080.10">
    <property type="entry name" value="Glutaconate Coenzyme A-transferase"/>
    <property type="match status" value="1"/>
</dbReference>
<dbReference type="InterPro" id="IPR037171">
    <property type="entry name" value="NagB/RpiA_transferase-like"/>
</dbReference>
<reference evidence="2" key="1">
    <citation type="submission" date="2021-01" db="EMBL/GenBank/DDBJ databases">
        <authorList>
            <person name="Corre E."/>
            <person name="Pelletier E."/>
            <person name="Niang G."/>
            <person name="Scheremetjew M."/>
            <person name="Finn R."/>
            <person name="Kale V."/>
            <person name="Holt S."/>
            <person name="Cochrane G."/>
            <person name="Meng A."/>
            <person name="Brown T."/>
            <person name="Cohen L."/>
        </authorList>
    </citation>
    <scope>NUCLEOTIDE SEQUENCE</scope>
    <source>
        <strain evidence="2">Ras09</strain>
    </source>
</reference>
<dbReference type="PANTHER" id="PTHR13707:SF60">
    <property type="entry name" value="ACETATE COA-TRANSFERASE SUBUNIT ALPHA"/>
    <property type="match status" value="1"/>
</dbReference>